<dbReference type="AlphaFoldDB" id="A0A554W9G7"/>
<evidence type="ECO:0000256" key="1">
    <source>
        <dbReference type="ARBA" id="ARBA00008183"/>
    </source>
</evidence>
<evidence type="ECO:0000313" key="5">
    <source>
        <dbReference type="EMBL" id="TSE20215.1"/>
    </source>
</evidence>
<dbReference type="SMART" id="SM01219">
    <property type="entry name" value="Frataxin_Cyay"/>
    <property type="match status" value="1"/>
</dbReference>
<organism evidence="5 6">
    <name type="scientific">Tepidimonas alkaliphilus</name>
    <dbReference type="NCBI Taxonomy" id="2588942"/>
    <lineage>
        <taxon>Bacteria</taxon>
        <taxon>Pseudomonadati</taxon>
        <taxon>Pseudomonadota</taxon>
        <taxon>Betaproteobacteria</taxon>
        <taxon>Burkholderiales</taxon>
        <taxon>Tepidimonas</taxon>
    </lineage>
</organism>
<dbReference type="GO" id="GO:0005829">
    <property type="term" value="C:cytosol"/>
    <property type="evidence" value="ECO:0007669"/>
    <property type="project" value="TreeGrafter"/>
</dbReference>
<dbReference type="PROSITE" id="PS50810">
    <property type="entry name" value="FRATAXIN_2"/>
    <property type="match status" value="1"/>
</dbReference>
<accession>A0A554W9G7</accession>
<evidence type="ECO:0000256" key="3">
    <source>
        <dbReference type="ARBA" id="ARBA00023004"/>
    </source>
</evidence>
<comment type="similarity">
    <text evidence="1 4">Belongs to the frataxin family.</text>
</comment>
<dbReference type="CDD" id="cd00503">
    <property type="entry name" value="Frataxin"/>
    <property type="match status" value="1"/>
</dbReference>
<dbReference type="Proteomes" id="UP000315736">
    <property type="component" value="Unassembled WGS sequence"/>
</dbReference>
<dbReference type="NCBIfam" id="TIGR03421">
    <property type="entry name" value="FeS_CyaY"/>
    <property type="match status" value="1"/>
</dbReference>
<dbReference type="EMBL" id="VJNB01000004">
    <property type="protein sequence ID" value="TSE20215.1"/>
    <property type="molecule type" value="Genomic_DNA"/>
</dbReference>
<evidence type="ECO:0000256" key="2">
    <source>
        <dbReference type="ARBA" id="ARBA00022723"/>
    </source>
</evidence>
<dbReference type="GO" id="GO:0016226">
    <property type="term" value="P:iron-sulfur cluster assembly"/>
    <property type="evidence" value="ECO:0007669"/>
    <property type="project" value="UniProtKB-UniRule"/>
</dbReference>
<keyword evidence="3 4" id="KW-0408">Iron</keyword>
<reference evidence="5 6" key="1">
    <citation type="submission" date="2019-07" db="EMBL/GenBank/DDBJ databases">
        <title>Tepidimonas alkaliphilus YIM 72238 draft genome.</title>
        <authorList>
            <person name="Da Costa M.S."/>
            <person name="Froufe H.J.C."/>
            <person name="Egas C."/>
            <person name="Albuquerque L."/>
        </authorList>
    </citation>
    <scope>NUCLEOTIDE SEQUENCE [LARGE SCALE GENOMIC DNA]</scope>
    <source>
        <strain evidence="5 6">YIM 72238</strain>
    </source>
</reference>
<dbReference type="GO" id="GO:0008199">
    <property type="term" value="F:ferric iron binding"/>
    <property type="evidence" value="ECO:0007669"/>
    <property type="project" value="InterPro"/>
</dbReference>
<dbReference type="Pfam" id="PF01491">
    <property type="entry name" value="Frataxin_Cyay"/>
    <property type="match status" value="1"/>
</dbReference>
<sequence>MASAAANATLPQPTMRSLISMAAILTMTDSEYLDRAEAVLKAVELNCDRLNEETDADIDNQRVGGMVTLTFRNGSQIVINLQKPLHEIWMASRSGGYHYRFDGARWIDTKSGGEFFEQLSREASAQAGVALNFRP</sequence>
<dbReference type="HAMAP" id="MF_00142">
    <property type="entry name" value="CyaY"/>
    <property type="match status" value="1"/>
</dbReference>
<name>A0A554W9G7_9BURK</name>
<comment type="function">
    <text evidence="4">Involved in iron-sulfur (Fe-S) cluster assembly. May act as a regulator of Fe-S biogenesis.</text>
</comment>
<evidence type="ECO:0000256" key="4">
    <source>
        <dbReference type="HAMAP-Rule" id="MF_00142"/>
    </source>
</evidence>
<dbReference type="SUPFAM" id="SSF55387">
    <property type="entry name" value="Frataxin/Nqo15-like"/>
    <property type="match status" value="1"/>
</dbReference>
<dbReference type="PANTHER" id="PTHR16821">
    <property type="entry name" value="FRATAXIN"/>
    <property type="match status" value="1"/>
</dbReference>
<dbReference type="GO" id="GO:0008198">
    <property type="term" value="F:ferrous iron binding"/>
    <property type="evidence" value="ECO:0007669"/>
    <property type="project" value="TreeGrafter"/>
</dbReference>
<dbReference type="InterPro" id="IPR047584">
    <property type="entry name" value="CyaY"/>
</dbReference>
<proteinExistence type="inferred from homology"/>
<dbReference type="PANTHER" id="PTHR16821:SF2">
    <property type="entry name" value="FRATAXIN, MITOCHONDRIAL"/>
    <property type="match status" value="1"/>
</dbReference>
<dbReference type="InterPro" id="IPR002908">
    <property type="entry name" value="Frataxin/CyaY"/>
</dbReference>
<dbReference type="Gene3D" id="3.30.920.10">
    <property type="entry name" value="Frataxin/CyaY"/>
    <property type="match status" value="1"/>
</dbReference>
<dbReference type="InterPro" id="IPR036524">
    <property type="entry name" value="Frataxin/CyaY_sf"/>
</dbReference>
<gene>
    <name evidence="4 5" type="primary">cyaY</name>
    <name evidence="5" type="ORF">Talka_01110</name>
</gene>
<evidence type="ECO:0000313" key="6">
    <source>
        <dbReference type="Proteomes" id="UP000315736"/>
    </source>
</evidence>
<dbReference type="InterPro" id="IPR020895">
    <property type="entry name" value="Frataxin_CS"/>
</dbReference>
<keyword evidence="2 4" id="KW-0479">Metal-binding</keyword>
<dbReference type="PROSITE" id="PS01344">
    <property type="entry name" value="FRATAXIN_1"/>
    <property type="match status" value="1"/>
</dbReference>
<protein>
    <recommendedName>
        <fullName evidence="4">Iron-sulfur cluster assembly protein CyaY</fullName>
    </recommendedName>
</protein>
<keyword evidence="6" id="KW-1185">Reference proteome</keyword>
<comment type="caution">
    <text evidence="5">The sequence shown here is derived from an EMBL/GenBank/DDBJ whole genome shotgun (WGS) entry which is preliminary data.</text>
</comment>